<evidence type="ECO:0000256" key="2">
    <source>
        <dbReference type="ARBA" id="ARBA00023125"/>
    </source>
</evidence>
<evidence type="ECO:0000256" key="1">
    <source>
        <dbReference type="ARBA" id="ARBA00023015"/>
    </source>
</evidence>
<dbReference type="InterPro" id="IPR011711">
    <property type="entry name" value="GntR_C"/>
</dbReference>
<evidence type="ECO:0000259" key="4">
    <source>
        <dbReference type="PROSITE" id="PS50949"/>
    </source>
</evidence>
<dbReference type="EMBL" id="PTIX01000026">
    <property type="protein sequence ID" value="PPK63629.1"/>
    <property type="molecule type" value="Genomic_DNA"/>
</dbReference>
<accession>A0A2S6GEH2</accession>
<dbReference type="Gene3D" id="1.20.120.530">
    <property type="entry name" value="GntR ligand-binding domain-like"/>
    <property type="match status" value="1"/>
</dbReference>
<dbReference type="InterPro" id="IPR036388">
    <property type="entry name" value="WH-like_DNA-bd_sf"/>
</dbReference>
<dbReference type="GO" id="GO:0003700">
    <property type="term" value="F:DNA-binding transcription factor activity"/>
    <property type="evidence" value="ECO:0007669"/>
    <property type="project" value="InterPro"/>
</dbReference>
<organism evidence="5 6">
    <name type="scientific">Actinokineospora auranticolor</name>
    <dbReference type="NCBI Taxonomy" id="155976"/>
    <lineage>
        <taxon>Bacteria</taxon>
        <taxon>Bacillati</taxon>
        <taxon>Actinomycetota</taxon>
        <taxon>Actinomycetes</taxon>
        <taxon>Pseudonocardiales</taxon>
        <taxon>Pseudonocardiaceae</taxon>
        <taxon>Actinokineospora</taxon>
    </lineage>
</organism>
<dbReference type="GO" id="GO:0003677">
    <property type="term" value="F:DNA binding"/>
    <property type="evidence" value="ECO:0007669"/>
    <property type="project" value="UniProtKB-KW"/>
</dbReference>
<dbReference type="RefSeq" id="WP_104482585.1">
    <property type="nucleotide sequence ID" value="NZ_CP154825.1"/>
</dbReference>
<dbReference type="SMART" id="SM00895">
    <property type="entry name" value="FCD"/>
    <property type="match status" value="1"/>
</dbReference>
<dbReference type="PANTHER" id="PTHR43537">
    <property type="entry name" value="TRANSCRIPTIONAL REGULATOR, GNTR FAMILY"/>
    <property type="match status" value="1"/>
</dbReference>
<keyword evidence="3" id="KW-0804">Transcription</keyword>
<reference evidence="5 6" key="1">
    <citation type="submission" date="2018-02" db="EMBL/GenBank/DDBJ databases">
        <title>Genomic Encyclopedia of Archaeal and Bacterial Type Strains, Phase II (KMG-II): from individual species to whole genera.</title>
        <authorList>
            <person name="Goeker M."/>
        </authorList>
    </citation>
    <scope>NUCLEOTIDE SEQUENCE [LARGE SCALE GENOMIC DNA]</scope>
    <source>
        <strain evidence="5 6">YU 961-1</strain>
    </source>
</reference>
<sequence>MSGSRASAQDTTYDWLKRHIATLPRDDGTFLTESGVAEAAGTSRTPVREALLRLEAEGFLRILPKKGAFVPPISDAEVRAVMQARELIEDWAVRRAAEAPEGLVEELEALVAEQEALVGDPVGFIDRDRAFHRTIVGAAGNPVLGEFYETLRERQVRMGLRAVTGNAGRFRTVLDEHATIVTALRTGDPEHAAAALAEHLSSTMTALGLPSGAQA</sequence>
<dbReference type="Pfam" id="PF00392">
    <property type="entry name" value="GntR"/>
    <property type="match status" value="1"/>
</dbReference>
<dbReference type="InterPro" id="IPR008920">
    <property type="entry name" value="TF_FadR/GntR_C"/>
</dbReference>
<feature type="domain" description="HTH gntR-type" evidence="4">
    <location>
        <begin position="6"/>
        <end position="73"/>
    </location>
</feature>
<dbReference type="InterPro" id="IPR000524">
    <property type="entry name" value="Tscrpt_reg_HTH_GntR"/>
</dbReference>
<evidence type="ECO:0000256" key="3">
    <source>
        <dbReference type="ARBA" id="ARBA00023163"/>
    </source>
</evidence>
<evidence type="ECO:0000313" key="5">
    <source>
        <dbReference type="EMBL" id="PPK63629.1"/>
    </source>
</evidence>
<keyword evidence="1" id="KW-0805">Transcription regulation</keyword>
<dbReference type="SMART" id="SM00345">
    <property type="entry name" value="HTH_GNTR"/>
    <property type="match status" value="1"/>
</dbReference>
<dbReference type="PANTHER" id="PTHR43537:SF24">
    <property type="entry name" value="GLUCONATE OPERON TRANSCRIPTIONAL REPRESSOR"/>
    <property type="match status" value="1"/>
</dbReference>
<dbReference type="Pfam" id="PF07729">
    <property type="entry name" value="FCD"/>
    <property type="match status" value="1"/>
</dbReference>
<dbReference type="SUPFAM" id="SSF48008">
    <property type="entry name" value="GntR ligand-binding domain-like"/>
    <property type="match status" value="1"/>
</dbReference>
<keyword evidence="2 5" id="KW-0238">DNA-binding</keyword>
<dbReference type="InterPro" id="IPR036390">
    <property type="entry name" value="WH_DNA-bd_sf"/>
</dbReference>
<dbReference type="AlphaFoldDB" id="A0A2S6GEH2"/>
<gene>
    <name evidence="5" type="ORF">CLV40_12636</name>
</gene>
<dbReference type="Proteomes" id="UP000239203">
    <property type="component" value="Unassembled WGS sequence"/>
</dbReference>
<proteinExistence type="predicted"/>
<dbReference type="Gene3D" id="1.10.10.10">
    <property type="entry name" value="Winged helix-like DNA-binding domain superfamily/Winged helix DNA-binding domain"/>
    <property type="match status" value="1"/>
</dbReference>
<comment type="caution">
    <text evidence="5">The sequence shown here is derived from an EMBL/GenBank/DDBJ whole genome shotgun (WGS) entry which is preliminary data.</text>
</comment>
<protein>
    <submittedName>
        <fullName evidence="5">DNA-binding GntR family transcriptional regulator</fullName>
    </submittedName>
</protein>
<dbReference type="PROSITE" id="PS50949">
    <property type="entry name" value="HTH_GNTR"/>
    <property type="match status" value="1"/>
</dbReference>
<dbReference type="OrthoDB" id="3186208at2"/>
<dbReference type="SUPFAM" id="SSF46785">
    <property type="entry name" value="Winged helix' DNA-binding domain"/>
    <property type="match status" value="1"/>
</dbReference>
<evidence type="ECO:0000313" key="6">
    <source>
        <dbReference type="Proteomes" id="UP000239203"/>
    </source>
</evidence>
<keyword evidence="6" id="KW-1185">Reference proteome</keyword>
<name>A0A2S6GEH2_9PSEU</name>